<accession>A0A1I1EAQ9</accession>
<dbReference type="Pfam" id="PF00703">
    <property type="entry name" value="Glyco_hydro_2"/>
    <property type="match status" value="1"/>
</dbReference>
<evidence type="ECO:0000256" key="1">
    <source>
        <dbReference type="ARBA" id="ARBA00007401"/>
    </source>
</evidence>
<evidence type="ECO:0000313" key="5">
    <source>
        <dbReference type="EMBL" id="SFB84195.1"/>
    </source>
</evidence>
<keyword evidence="5" id="KW-0378">Hydrolase</keyword>
<dbReference type="OrthoDB" id="9814867at2"/>
<keyword evidence="6" id="KW-1185">Reference proteome</keyword>
<dbReference type="AlphaFoldDB" id="A0A1I1EAQ9"/>
<dbReference type="InterPro" id="IPR008979">
    <property type="entry name" value="Galactose-bd-like_sf"/>
</dbReference>
<dbReference type="InterPro" id="IPR051913">
    <property type="entry name" value="GH2_Domain-Containing"/>
</dbReference>
<dbReference type="PANTHER" id="PTHR42732">
    <property type="entry name" value="BETA-GALACTOSIDASE"/>
    <property type="match status" value="1"/>
</dbReference>
<feature type="chain" id="PRO_5011778438" evidence="2">
    <location>
        <begin position="25"/>
        <end position="933"/>
    </location>
</feature>
<dbReference type="PROSITE" id="PS51257">
    <property type="entry name" value="PROKAR_LIPOPROTEIN"/>
    <property type="match status" value="1"/>
</dbReference>
<reference evidence="6" key="1">
    <citation type="submission" date="2016-10" db="EMBL/GenBank/DDBJ databases">
        <authorList>
            <person name="Varghese N."/>
            <person name="Submissions S."/>
        </authorList>
    </citation>
    <scope>NUCLEOTIDE SEQUENCE [LARGE SCALE GENOMIC DNA]</scope>
    <source>
        <strain evidence="6">DSM 24499</strain>
    </source>
</reference>
<keyword evidence="2" id="KW-0732">Signal</keyword>
<dbReference type="Gene3D" id="2.60.120.260">
    <property type="entry name" value="Galactose-binding domain-like"/>
    <property type="match status" value="1"/>
</dbReference>
<dbReference type="SUPFAM" id="SSF51445">
    <property type="entry name" value="(Trans)glycosidases"/>
    <property type="match status" value="1"/>
</dbReference>
<dbReference type="GO" id="GO:0004553">
    <property type="term" value="F:hydrolase activity, hydrolyzing O-glycosyl compounds"/>
    <property type="evidence" value="ECO:0007669"/>
    <property type="project" value="InterPro"/>
</dbReference>
<organism evidence="5 6">
    <name type="scientific">Zunongwangia mangrovi</name>
    <dbReference type="NCBI Taxonomy" id="1334022"/>
    <lineage>
        <taxon>Bacteria</taxon>
        <taxon>Pseudomonadati</taxon>
        <taxon>Bacteroidota</taxon>
        <taxon>Flavobacteriia</taxon>
        <taxon>Flavobacteriales</taxon>
        <taxon>Flavobacteriaceae</taxon>
        <taxon>Zunongwangia</taxon>
    </lineage>
</organism>
<feature type="domain" description="Glycosyl hydrolases family 2 sugar binding" evidence="4">
    <location>
        <begin position="35"/>
        <end position="192"/>
    </location>
</feature>
<feature type="domain" description="Glycoside hydrolase family 2 immunoglobulin-like beta-sandwich" evidence="3">
    <location>
        <begin position="200"/>
        <end position="303"/>
    </location>
</feature>
<dbReference type="EMBL" id="FOKV01000001">
    <property type="protein sequence ID" value="SFB84195.1"/>
    <property type="molecule type" value="Genomic_DNA"/>
</dbReference>
<dbReference type="InterPro" id="IPR017853">
    <property type="entry name" value="GH"/>
</dbReference>
<sequence length="933" mass="106436">MKSIFCNCFVLLFLSIFLSGCTRENNPDTSNILPLNGNWQFSLDTAQVGVQKEWFLKTLNDKIELPGTTDLRKKGIINKDTTTLHLNRPNKYEGAAWYRRKINIPANFKGKHVELFLERTKVSKIWIDSLYIGKSHLLQSPQKFDITNYAAPGEHYITIMVNNDLDLTPYGNVHIYSDDTQTNWNGILGDMHLEAFNNLRINSIKIHPDIQAKRITVDLEINNDTDYKDFDIILKLNKKGKTQRDEISSKRYKIKDQSKIQLTFEFKNDIKLWDEFDQPLYELEATVYKDSIKSTIIEEFGMREFQAKGRKFTINGLTTFLRGKHEAAVFPITGYPPMTTEEWKRIYGIAKSYGINHYRFHTYCPPEAAFKAADKLGIYLQVELPFWGGMDSDSIAKMQFEEGIAMLDEYGNHPSFVLFSPGNEIWSGHDRVAEYIKKLKAYDNRPLYTMGSNNNIGYLKPGDYVDFFVGSRTPSASDSIETHTRLTHAYADSHEGGILNTKYPSTTRTFDDAVLRLSIPVISHEIGQYQIYPDYEEIHKYTGVLKPWNLISFQKNLEKSGMAEMDSIFQKASGAWAALCYKAEMEAALRTDSLAGFQLLDLQDFPGQGTALVGVLDAFMDSKNVISKEKWKQSCSDITLLAEFSKYCWTTDEKFQADIIVSNYGKSSINEPLQWSITSKGNDTIAEGQFQPKESSQGGNTYIGTIRADLNLSENAGKLNLHLELNNSLSANDYPIWVYKPKSPVVAKEVLVKHNLDNELFDRLNAGGKVLLFPDSENIKNNSFPGHFPPEFWNYGMFKSISENVNKPVSPGTLGLLIDSQHPIFERFPTDNHTNWQWFSIIKASSAMIIDQLPHELKPIVQVIDNLERNHKLGMIYELKIGKGKLLICTSQLSKIFDQPEAVELYNSIIKYMESDNFNPKVGISNTELENFF</sequence>
<dbReference type="Gene3D" id="2.60.40.10">
    <property type="entry name" value="Immunoglobulins"/>
    <property type="match status" value="1"/>
</dbReference>
<dbReference type="STRING" id="1334022.SAMN04487907_101874"/>
<dbReference type="Pfam" id="PF02837">
    <property type="entry name" value="Glyco_hydro_2_N"/>
    <property type="match status" value="1"/>
</dbReference>
<evidence type="ECO:0000256" key="2">
    <source>
        <dbReference type="SAM" id="SignalP"/>
    </source>
</evidence>
<dbReference type="Proteomes" id="UP000199438">
    <property type="component" value="Unassembled WGS sequence"/>
</dbReference>
<dbReference type="InterPro" id="IPR006102">
    <property type="entry name" value="Ig-like_GH2"/>
</dbReference>
<feature type="signal peptide" evidence="2">
    <location>
        <begin position="1"/>
        <end position="24"/>
    </location>
</feature>
<proteinExistence type="inferred from homology"/>
<evidence type="ECO:0000259" key="3">
    <source>
        <dbReference type="Pfam" id="PF00703"/>
    </source>
</evidence>
<dbReference type="GO" id="GO:0005975">
    <property type="term" value="P:carbohydrate metabolic process"/>
    <property type="evidence" value="ECO:0007669"/>
    <property type="project" value="InterPro"/>
</dbReference>
<dbReference type="Gene3D" id="3.20.20.80">
    <property type="entry name" value="Glycosidases"/>
    <property type="match status" value="1"/>
</dbReference>
<protein>
    <submittedName>
        <fullName evidence="5">Glycosyl hydrolases family 2</fullName>
    </submittedName>
</protein>
<dbReference type="InterPro" id="IPR006104">
    <property type="entry name" value="Glyco_hydro_2_N"/>
</dbReference>
<comment type="similarity">
    <text evidence="1">Belongs to the glycosyl hydrolase 2 family.</text>
</comment>
<evidence type="ECO:0000259" key="4">
    <source>
        <dbReference type="Pfam" id="PF02837"/>
    </source>
</evidence>
<dbReference type="SUPFAM" id="SSF49785">
    <property type="entry name" value="Galactose-binding domain-like"/>
    <property type="match status" value="1"/>
</dbReference>
<evidence type="ECO:0000313" key="6">
    <source>
        <dbReference type="Proteomes" id="UP000199438"/>
    </source>
</evidence>
<dbReference type="InterPro" id="IPR013783">
    <property type="entry name" value="Ig-like_fold"/>
</dbReference>
<dbReference type="RefSeq" id="WP_092540126.1">
    <property type="nucleotide sequence ID" value="NZ_FOKV01000001.1"/>
</dbReference>
<dbReference type="PANTHER" id="PTHR42732:SF1">
    <property type="entry name" value="BETA-MANNOSIDASE"/>
    <property type="match status" value="1"/>
</dbReference>
<gene>
    <name evidence="5" type="ORF">SAMN04487907_101874</name>
</gene>
<name>A0A1I1EAQ9_9FLAO</name>